<evidence type="ECO:0000256" key="3">
    <source>
        <dbReference type="PROSITE-ProRule" id="PRU00023"/>
    </source>
</evidence>
<evidence type="ECO:0000313" key="4">
    <source>
        <dbReference type="EMBL" id="VVA39451.1"/>
    </source>
</evidence>
<dbReference type="AlphaFoldDB" id="A0A5E4GIP1"/>
<dbReference type="Pfam" id="PF12796">
    <property type="entry name" value="Ank_2"/>
    <property type="match status" value="1"/>
</dbReference>
<evidence type="ECO:0000313" key="5">
    <source>
        <dbReference type="Proteomes" id="UP000327085"/>
    </source>
</evidence>
<dbReference type="EMBL" id="CABIKO010000793">
    <property type="protein sequence ID" value="VVA39451.1"/>
    <property type="molecule type" value="Genomic_DNA"/>
</dbReference>
<dbReference type="PROSITE" id="PS50297">
    <property type="entry name" value="ANK_REP_REGION"/>
    <property type="match status" value="1"/>
</dbReference>
<sequence>VLKIISNMEANILNSKDEKGRTPLHCAASIGYLEGVRFLGRRLVDSHREDHCGNFPIHFASSKGHVHIVKELLRYCPDSMELRNSSDQNIPHVAARSGEDNLVKYFLKKVEFQMLINQKDNRGNTPLLAKTYDHPKVVHLFILDTRINLKVLNDRGMTALGISESTLETSASYHG</sequence>
<name>A0A5E4GIP1_PRUDU</name>
<keyword evidence="1" id="KW-0677">Repeat</keyword>
<dbReference type="PANTHER" id="PTHR24186:SF46">
    <property type="entry name" value="PROTEIN ACCELERATED CELL DEATH 6-LIKE"/>
    <property type="match status" value="1"/>
</dbReference>
<dbReference type="SUPFAM" id="SSF48403">
    <property type="entry name" value="Ankyrin repeat"/>
    <property type="match status" value="1"/>
</dbReference>
<reference evidence="5" key="1">
    <citation type="journal article" date="2020" name="Plant J.">
        <title>Transposons played a major role in the diversification between the closely related almond and peach genomes: results from the almond genome sequence.</title>
        <authorList>
            <person name="Alioto T."/>
            <person name="Alexiou K.G."/>
            <person name="Bardil A."/>
            <person name="Barteri F."/>
            <person name="Castanera R."/>
            <person name="Cruz F."/>
            <person name="Dhingra A."/>
            <person name="Duval H."/>
            <person name="Fernandez I Marti A."/>
            <person name="Frias L."/>
            <person name="Galan B."/>
            <person name="Garcia J.L."/>
            <person name="Howad W."/>
            <person name="Gomez-Garrido J."/>
            <person name="Gut M."/>
            <person name="Julca I."/>
            <person name="Morata J."/>
            <person name="Puigdomenech P."/>
            <person name="Ribeca P."/>
            <person name="Rubio Cabetas M.J."/>
            <person name="Vlasova A."/>
            <person name="Wirthensohn M."/>
            <person name="Garcia-Mas J."/>
            <person name="Gabaldon T."/>
            <person name="Casacuberta J.M."/>
            <person name="Arus P."/>
        </authorList>
    </citation>
    <scope>NUCLEOTIDE SEQUENCE [LARGE SCALE GENOMIC DNA]</scope>
    <source>
        <strain evidence="5">cv. Texas</strain>
    </source>
</reference>
<feature type="repeat" description="ANK" evidence="3">
    <location>
        <begin position="19"/>
        <end position="51"/>
    </location>
</feature>
<dbReference type="PANTHER" id="PTHR24186">
    <property type="entry name" value="PROTEIN PHOSPHATASE 1 REGULATORY SUBUNIT"/>
    <property type="match status" value="1"/>
</dbReference>
<dbReference type="Gene3D" id="1.25.40.20">
    <property type="entry name" value="Ankyrin repeat-containing domain"/>
    <property type="match status" value="1"/>
</dbReference>
<dbReference type="GO" id="GO:0005886">
    <property type="term" value="C:plasma membrane"/>
    <property type="evidence" value="ECO:0007669"/>
    <property type="project" value="TreeGrafter"/>
</dbReference>
<evidence type="ECO:0000256" key="1">
    <source>
        <dbReference type="ARBA" id="ARBA00022737"/>
    </source>
</evidence>
<gene>
    <name evidence="4" type="ORF">ALMOND_2B025731</name>
</gene>
<organism evidence="4 5">
    <name type="scientific">Prunus dulcis</name>
    <name type="common">Almond</name>
    <name type="synonym">Amygdalus dulcis</name>
    <dbReference type="NCBI Taxonomy" id="3755"/>
    <lineage>
        <taxon>Eukaryota</taxon>
        <taxon>Viridiplantae</taxon>
        <taxon>Streptophyta</taxon>
        <taxon>Embryophyta</taxon>
        <taxon>Tracheophyta</taxon>
        <taxon>Spermatophyta</taxon>
        <taxon>Magnoliopsida</taxon>
        <taxon>eudicotyledons</taxon>
        <taxon>Gunneridae</taxon>
        <taxon>Pentapetalae</taxon>
        <taxon>rosids</taxon>
        <taxon>fabids</taxon>
        <taxon>Rosales</taxon>
        <taxon>Rosaceae</taxon>
        <taxon>Amygdaloideae</taxon>
        <taxon>Amygdaleae</taxon>
        <taxon>Prunus</taxon>
    </lineage>
</organism>
<dbReference type="Gramene" id="VVA39451">
    <property type="protein sequence ID" value="VVA39451"/>
    <property type="gene ID" value="Prudul26B025731"/>
</dbReference>
<feature type="non-terminal residue" evidence="4">
    <location>
        <position position="1"/>
    </location>
</feature>
<dbReference type="Proteomes" id="UP000327085">
    <property type="component" value="Unassembled WGS sequence"/>
</dbReference>
<feature type="non-terminal residue" evidence="4">
    <location>
        <position position="175"/>
    </location>
</feature>
<dbReference type="PROSITE" id="PS50088">
    <property type="entry name" value="ANK_REPEAT"/>
    <property type="match status" value="1"/>
</dbReference>
<dbReference type="InterPro" id="IPR036770">
    <property type="entry name" value="Ankyrin_rpt-contain_sf"/>
</dbReference>
<dbReference type="InParanoid" id="A0A5E4GIP1"/>
<dbReference type="SMART" id="SM00248">
    <property type="entry name" value="ANK"/>
    <property type="match status" value="3"/>
</dbReference>
<proteinExistence type="predicted"/>
<accession>A0A5E4GIP1</accession>
<keyword evidence="2 3" id="KW-0040">ANK repeat</keyword>
<dbReference type="InterPro" id="IPR002110">
    <property type="entry name" value="Ankyrin_rpt"/>
</dbReference>
<protein>
    <submittedName>
        <fullName evidence="4">PREDICTED: ACCELERATED CELL DEATH</fullName>
    </submittedName>
</protein>
<dbReference type="Pfam" id="PF00023">
    <property type="entry name" value="Ank"/>
    <property type="match status" value="1"/>
</dbReference>
<dbReference type="OMA" id="ESGMWEA"/>
<evidence type="ECO:0000256" key="2">
    <source>
        <dbReference type="ARBA" id="ARBA00023043"/>
    </source>
</evidence>